<dbReference type="EMBL" id="UINC01178777">
    <property type="protein sequence ID" value="SVD87124.1"/>
    <property type="molecule type" value="Genomic_DNA"/>
</dbReference>
<sequence>STAPDTFWAAMETNCWGEWNHTAQQWATEPVLGQDKCINSDNNTALNNLTGNNAASIDIDWDGTADSVKRWEKWKLIHKATEAVWNRNLDKTVRQNRCSNLSSDNSSTDSDYSTVTTSLKDLCLNAVNSDSAITAFDSSISALTEGPFVNWGLAFDNGTKRIQVSGGTEEWEKTYKLILSDGTAVQYPSTSWWANDSRATDNTTFPFKWAVADYLQQVMWNTYSVWNPNGLTASEISPRCQFFTATDNISSYCSQMPIYVE</sequence>
<name>A0A382YV79_9ZZZZ</name>
<proteinExistence type="predicted"/>
<dbReference type="AlphaFoldDB" id="A0A382YV79"/>
<feature type="non-terminal residue" evidence="1">
    <location>
        <position position="261"/>
    </location>
</feature>
<protein>
    <submittedName>
        <fullName evidence="1">Uncharacterized protein</fullName>
    </submittedName>
</protein>
<feature type="non-terminal residue" evidence="1">
    <location>
        <position position="1"/>
    </location>
</feature>
<reference evidence="1" key="1">
    <citation type="submission" date="2018-05" db="EMBL/GenBank/DDBJ databases">
        <authorList>
            <person name="Lanie J.A."/>
            <person name="Ng W.-L."/>
            <person name="Kazmierczak K.M."/>
            <person name="Andrzejewski T.M."/>
            <person name="Davidsen T.M."/>
            <person name="Wayne K.J."/>
            <person name="Tettelin H."/>
            <person name="Glass J.I."/>
            <person name="Rusch D."/>
            <person name="Podicherti R."/>
            <person name="Tsui H.-C.T."/>
            <person name="Winkler M.E."/>
        </authorList>
    </citation>
    <scope>NUCLEOTIDE SEQUENCE</scope>
</reference>
<gene>
    <name evidence="1" type="ORF">METZ01_LOCUS439978</name>
</gene>
<accession>A0A382YV79</accession>
<evidence type="ECO:0000313" key="1">
    <source>
        <dbReference type="EMBL" id="SVD87124.1"/>
    </source>
</evidence>
<organism evidence="1">
    <name type="scientific">marine metagenome</name>
    <dbReference type="NCBI Taxonomy" id="408172"/>
    <lineage>
        <taxon>unclassified sequences</taxon>
        <taxon>metagenomes</taxon>
        <taxon>ecological metagenomes</taxon>
    </lineage>
</organism>